<proteinExistence type="predicted"/>
<dbReference type="PANTHER" id="PTHR33371:SF4">
    <property type="entry name" value="INTERMEMBRANE PHOSPHOLIPID TRANSPORT SYSTEM BINDING PROTEIN MLAD"/>
    <property type="match status" value="1"/>
</dbReference>
<organism evidence="1 2">
    <name type="scientific">Salmonella enterica subsp. arizonae</name>
    <dbReference type="NCBI Taxonomy" id="59203"/>
    <lineage>
        <taxon>Bacteria</taxon>
        <taxon>Pseudomonadati</taxon>
        <taxon>Pseudomonadota</taxon>
        <taxon>Gammaproteobacteria</taxon>
        <taxon>Enterobacterales</taxon>
        <taxon>Enterobacteriaceae</taxon>
        <taxon>Salmonella</taxon>
    </lineage>
</organism>
<gene>
    <name evidence="1" type="primary">mlaD_1</name>
    <name evidence="1" type="ORF">NCTC8297_00758</name>
</gene>
<dbReference type="EMBL" id="UGXG01000002">
    <property type="protein sequence ID" value="SUG45579.1"/>
    <property type="molecule type" value="Genomic_DNA"/>
</dbReference>
<dbReference type="InterPro" id="IPR052336">
    <property type="entry name" value="MlaD_Phospholipid_Transporter"/>
</dbReference>
<sequence>MQTKKNEIWVGVFLLVALLAALFVCLKAANVTSMRTEPTYKVYATFDNIGGLKVRSPVRIGGGGCRAG</sequence>
<dbReference type="Proteomes" id="UP000254741">
    <property type="component" value="Unassembled WGS sequence"/>
</dbReference>
<dbReference type="PANTHER" id="PTHR33371">
    <property type="entry name" value="INTERMEMBRANE PHOSPHOLIPID TRANSPORT SYSTEM BINDING PROTEIN MLAD-RELATED"/>
    <property type="match status" value="1"/>
</dbReference>
<evidence type="ECO:0000313" key="2">
    <source>
        <dbReference type="Proteomes" id="UP000254741"/>
    </source>
</evidence>
<protein>
    <submittedName>
        <fullName evidence="1">Putative ABC transporter periplasmic component YrbD</fullName>
    </submittedName>
</protein>
<dbReference type="GO" id="GO:0005543">
    <property type="term" value="F:phospholipid binding"/>
    <property type="evidence" value="ECO:0007669"/>
    <property type="project" value="TreeGrafter"/>
</dbReference>
<reference evidence="1 2" key="1">
    <citation type="submission" date="2018-06" db="EMBL/GenBank/DDBJ databases">
        <authorList>
            <consortium name="Pathogen Informatics"/>
            <person name="Doyle S."/>
        </authorList>
    </citation>
    <scope>NUCLEOTIDE SEQUENCE [LARGE SCALE GENOMIC DNA]</scope>
    <source>
        <strain evidence="1 2">NCTC8297</strain>
    </source>
</reference>
<dbReference type="GO" id="GO:0005548">
    <property type="term" value="F:phospholipid transporter activity"/>
    <property type="evidence" value="ECO:0007669"/>
    <property type="project" value="TreeGrafter"/>
</dbReference>
<dbReference type="AlphaFoldDB" id="A0A379T7V6"/>
<accession>A0A379T7V6</accession>
<name>A0A379T7V6_SALER</name>
<evidence type="ECO:0000313" key="1">
    <source>
        <dbReference type="EMBL" id="SUG45579.1"/>
    </source>
</evidence>